<sequence length="91" mass="9705">RGVHLAIGKDARPRLDVGDDLASVHARHPGTVHGAGQAHIDPVAAIDHQRLQRHFDGLVIHVGRDLRAVAGQQLEANSLAVARLQVVLVVV</sequence>
<name>A0AAE5P617_PRIMG</name>
<gene>
    <name evidence="1" type="ORF">CN497_25160</name>
</gene>
<dbReference type="EMBL" id="NTYW01000122">
    <property type="protein sequence ID" value="PES28372.1"/>
    <property type="molecule type" value="Genomic_DNA"/>
</dbReference>
<evidence type="ECO:0000313" key="2">
    <source>
        <dbReference type="Proteomes" id="UP000220341"/>
    </source>
</evidence>
<feature type="non-terminal residue" evidence="1">
    <location>
        <position position="1"/>
    </location>
</feature>
<reference evidence="1 2" key="1">
    <citation type="submission" date="2017-09" db="EMBL/GenBank/DDBJ databases">
        <title>Large-scale bioinformatics analysis of Bacillus genomes uncovers conserved roles of natural products in bacterial physiology.</title>
        <authorList>
            <consortium name="Agbiome Team Llc"/>
            <person name="Bleich R.M."/>
            <person name="Kirk G.J."/>
            <person name="Santa Maria K.C."/>
            <person name="Allen S.E."/>
            <person name="Farag S."/>
            <person name="Shank E.A."/>
            <person name="Bowers A."/>
        </authorList>
    </citation>
    <scope>NUCLEOTIDE SEQUENCE [LARGE SCALE GENOMIC DNA]</scope>
    <source>
        <strain evidence="1 2">AFS003013</strain>
    </source>
</reference>
<accession>A0AAE5P617</accession>
<comment type="caution">
    <text evidence="1">The sequence shown here is derived from an EMBL/GenBank/DDBJ whole genome shotgun (WGS) entry which is preliminary data.</text>
</comment>
<dbReference type="Proteomes" id="UP000220341">
    <property type="component" value="Unassembled WGS sequence"/>
</dbReference>
<organism evidence="1 2">
    <name type="scientific">Priestia megaterium</name>
    <name type="common">Bacillus megaterium</name>
    <dbReference type="NCBI Taxonomy" id="1404"/>
    <lineage>
        <taxon>Bacteria</taxon>
        <taxon>Bacillati</taxon>
        <taxon>Bacillota</taxon>
        <taxon>Bacilli</taxon>
        <taxon>Bacillales</taxon>
        <taxon>Bacillaceae</taxon>
        <taxon>Priestia</taxon>
    </lineage>
</organism>
<evidence type="ECO:0000313" key="1">
    <source>
        <dbReference type="EMBL" id="PES28372.1"/>
    </source>
</evidence>
<dbReference type="AlphaFoldDB" id="A0AAE5P617"/>
<protein>
    <submittedName>
        <fullName evidence="1">Uncharacterized protein</fullName>
    </submittedName>
</protein>
<feature type="non-terminal residue" evidence="1">
    <location>
        <position position="91"/>
    </location>
</feature>
<proteinExistence type="predicted"/>